<keyword evidence="1 2" id="KW-0238">DNA-binding</keyword>
<reference evidence="5" key="1">
    <citation type="submission" date="2023-11" db="EMBL/GenBank/DDBJ databases">
        <authorList>
            <person name="Alioto T."/>
            <person name="Alioto T."/>
            <person name="Gomez Garrido J."/>
        </authorList>
    </citation>
    <scope>NUCLEOTIDE SEQUENCE</scope>
</reference>
<dbReference type="SMART" id="SM00339">
    <property type="entry name" value="FH"/>
    <property type="match status" value="1"/>
</dbReference>
<feature type="region of interest" description="Disordered" evidence="3">
    <location>
        <begin position="297"/>
        <end position="384"/>
    </location>
</feature>
<evidence type="ECO:0000313" key="5">
    <source>
        <dbReference type="EMBL" id="CAK3735918.1"/>
    </source>
</evidence>
<evidence type="ECO:0000259" key="4">
    <source>
        <dbReference type="PROSITE" id="PS50039"/>
    </source>
</evidence>
<feature type="compositionally biased region" description="Polar residues" evidence="3">
    <location>
        <begin position="1492"/>
        <end position="1511"/>
    </location>
</feature>
<feature type="compositionally biased region" description="Polar residues" evidence="3">
    <location>
        <begin position="1158"/>
        <end position="1167"/>
    </location>
</feature>
<dbReference type="InterPro" id="IPR036388">
    <property type="entry name" value="WH-like_DNA-bd_sf"/>
</dbReference>
<feature type="region of interest" description="Disordered" evidence="3">
    <location>
        <begin position="1079"/>
        <end position="1195"/>
    </location>
</feature>
<dbReference type="PANTHER" id="PTHR48125">
    <property type="entry name" value="LP07818P1"/>
    <property type="match status" value="1"/>
</dbReference>
<dbReference type="Pfam" id="PF00250">
    <property type="entry name" value="Forkhead"/>
    <property type="match status" value="1"/>
</dbReference>
<feature type="region of interest" description="Disordered" evidence="3">
    <location>
        <begin position="417"/>
        <end position="450"/>
    </location>
</feature>
<protein>
    <submittedName>
        <fullName evidence="5">Forkhead box K1</fullName>
    </submittedName>
</protein>
<feature type="compositionally biased region" description="Low complexity" evidence="3">
    <location>
        <begin position="1457"/>
        <end position="1472"/>
    </location>
</feature>
<dbReference type="InterPro" id="IPR036390">
    <property type="entry name" value="WH_DNA-bd_sf"/>
</dbReference>
<feature type="compositionally biased region" description="Polar residues" evidence="3">
    <location>
        <begin position="240"/>
        <end position="264"/>
    </location>
</feature>
<evidence type="ECO:0000256" key="2">
    <source>
        <dbReference type="PROSITE-ProRule" id="PRU00089"/>
    </source>
</evidence>
<feature type="compositionally biased region" description="Polar residues" evidence="3">
    <location>
        <begin position="97"/>
        <end position="107"/>
    </location>
</feature>
<feature type="region of interest" description="Disordered" evidence="3">
    <location>
        <begin position="1271"/>
        <end position="1324"/>
    </location>
</feature>
<feature type="compositionally biased region" description="Polar residues" evidence="3">
    <location>
        <begin position="1272"/>
        <end position="1281"/>
    </location>
</feature>
<feature type="compositionally biased region" description="Basic and acidic residues" evidence="3">
    <location>
        <begin position="882"/>
        <end position="895"/>
    </location>
</feature>
<feature type="compositionally biased region" description="Polar residues" evidence="3">
    <location>
        <begin position="1329"/>
        <end position="1345"/>
    </location>
</feature>
<evidence type="ECO:0000313" key="6">
    <source>
        <dbReference type="Proteomes" id="UP001296104"/>
    </source>
</evidence>
<feature type="compositionally biased region" description="Basic and acidic residues" evidence="3">
    <location>
        <begin position="776"/>
        <end position="786"/>
    </location>
</feature>
<evidence type="ECO:0000256" key="3">
    <source>
        <dbReference type="SAM" id="MobiDB-lite"/>
    </source>
</evidence>
<name>A0AAI8W0D8_9PEZI</name>
<proteinExistence type="predicted"/>
<dbReference type="SUPFAM" id="SSF46785">
    <property type="entry name" value="Winged helix' DNA-binding domain"/>
    <property type="match status" value="1"/>
</dbReference>
<feature type="compositionally biased region" description="Low complexity" evidence="3">
    <location>
        <begin position="815"/>
        <end position="824"/>
    </location>
</feature>
<comment type="subcellular location">
    <subcellularLocation>
        <location evidence="2">Nucleus</location>
    </subcellularLocation>
</comment>
<feature type="compositionally biased region" description="Basic and acidic residues" evidence="3">
    <location>
        <begin position="497"/>
        <end position="510"/>
    </location>
</feature>
<organism evidence="5 6">
    <name type="scientific">Lecanosticta acicola</name>
    <dbReference type="NCBI Taxonomy" id="111012"/>
    <lineage>
        <taxon>Eukaryota</taxon>
        <taxon>Fungi</taxon>
        <taxon>Dikarya</taxon>
        <taxon>Ascomycota</taxon>
        <taxon>Pezizomycotina</taxon>
        <taxon>Dothideomycetes</taxon>
        <taxon>Dothideomycetidae</taxon>
        <taxon>Mycosphaerellales</taxon>
        <taxon>Mycosphaerellaceae</taxon>
        <taxon>Lecanosticta</taxon>
    </lineage>
</organism>
<feature type="compositionally biased region" description="Low complexity" evidence="3">
    <location>
        <begin position="1133"/>
        <end position="1142"/>
    </location>
</feature>
<dbReference type="Gene3D" id="1.10.10.10">
    <property type="entry name" value="Winged helix-like DNA-binding domain superfamily/Winged helix DNA-binding domain"/>
    <property type="match status" value="1"/>
</dbReference>
<dbReference type="InterPro" id="IPR030456">
    <property type="entry name" value="TF_fork_head_CS_2"/>
</dbReference>
<dbReference type="EMBL" id="CAVMBE010000001">
    <property type="protein sequence ID" value="CAK3735918.1"/>
    <property type="molecule type" value="Genomic_DNA"/>
</dbReference>
<feature type="region of interest" description="Disordered" evidence="3">
    <location>
        <begin position="237"/>
        <end position="267"/>
    </location>
</feature>
<feature type="compositionally biased region" description="Polar residues" evidence="3">
    <location>
        <begin position="1288"/>
        <end position="1319"/>
    </location>
</feature>
<feature type="region of interest" description="Disordered" evidence="3">
    <location>
        <begin position="1377"/>
        <end position="1549"/>
    </location>
</feature>
<feature type="compositionally biased region" description="Polar residues" evidence="3">
    <location>
        <begin position="1389"/>
        <end position="1439"/>
    </location>
</feature>
<sequence>MHHPNASGFDSASGQTGIQIKLKLTTDDLFDFDQYCGENSMIAAPPEVADSNRSQVAGQFQDLPSVQQLDSNSFKGADGNTYHQPSSEPVAERHSLEQGSTSASNPSEEACDNPRQLSLSRSLSRSRSRSLHAHPHQNQYKPRQQRPPLYYSSQQHRRIPSGAYGPATPSREVTASHFHHILSPFGLARFGLSRKDEQTVAPHGPIHVGEKQTSQTTKRARRYAEGRQNWTYFKHESETEGTVDNQPNGPSTAPASQAPRTTALTFAPPHPARFTYVTSRPKVFPASELRRLVKESKEIKKKSESTMTMTAAVPMYDLAPPGRDSTPERDLADSGPWIDTPTHITTDHGLPSNMRDSNDHAAQPNLNTPADLDGASTPAVETTNVPETARTVVDNSSLLFNAGLDGVTSAQESAMLEDGLPSEAPATPSLEAPADSEAPATEVDDTAEDERSHQAYAMLKFADSYAYITSLNLMIIRDQGYADRWRQEKREKKRRQKIESRAQEALEGYRQEPSQPSQPGDDDRRNPSSRSGDGDALEGRPAPGLLSNYSEQGGAVAFNPPSDDEDHFDYGEFGKPRRARHNGNSSSAASIAPADLHLHPTDITDTTEYFDKGLESNPEVWAALPVHPARPEDIKKISREGHMIFSYDAAREKWVLKVLGRGGVLHNNTHYGPSEDPIELNHEDEIWVATLGMTFLLPTQVPDEEGVMDSVEGVTQVDSDEDDERPLAETRDRPKTFKLKLNNPNKKKDKKPEKPEEEIAKVEPAKGKSKAKGKAKPKEDQKKSEAKSSALPQNEPSPAPDGVERKVEKGKKPKAAAPSTAPAGAKEESGEAKQEAEKGDQASPPSAPVPIDANSAIYGLPQDEMPEKRKGPGRPPKNGVLSKRDEAGVKRKQKEYERLGVVKTLKEVLDEVRREQRAKDLAAKAAARGETVQDTPVPSIEPGTNRDIDSGMQSASQEARGLLSGSPTAGADRGSPKPRPRMKSPSPIKPEHEFTEEELKKPTITYIYIIDEILQSIEGGQADLQTIYDKIQKRWPFFKYRVNSIGWQSSVRHNLLSCERFKEAGKSGKGKFWTINHEVALDNKKKRPTPPPRPPQMPMANCMPPNGYGQAGFPGSFPVNGQAPYGSNGQPGHGYYSSPYGSGANGNYGGPPPGSGPMHQNRQSSNGAYPRQPSHPQGHVPGRQPSEQAPQQKPPQLPFQQIVDEILRFRTTWLQGIPIGTPEYTQREGPFNRAMEHYSTLFHGGASSEVTDEETKIEPFTSIKAIFDRHPAQTSQNQATTPAVGKDNPTTASNTQQSIAPAGQTSAPAAPVQPQSMPQTAAAPGAMVSNGQTMQMPTPTVQGPSSMPVGAQISTQVQQQAAQAPTASIIDANPAARAPSAFAPPPPAGQTNQAPPVTNATVAPQMPATTGVQSSSEPLTSTAAPAVATQNGTQVQNNDRAPMPSTAEKDGKVEQRAATASAVPPPATAVVSDAQNQDGDTKPAPKPVTMPSFATPSQGQPVSAQVPTMQSGALPAEATRPVSAGTKRAAEGSPTGEEESEAKRQKTLP</sequence>
<feature type="compositionally biased region" description="Basic and acidic residues" evidence="3">
    <location>
        <begin position="725"/>
        <end position="735"/>
    </location>
</feature>
<dbReference type="Proteomes" id="UP001296104">
    <property type="component" value="Unassembled WGS sequence"/>
</dbReference>
<feature type="region of interest" description="Disordered" evidence="3">
    <location>
        <begin position="713"/>
        <end position="895"/>
    </location>
</feature>
<feature type="region of interest" description="Disordered" evidence="3">
    <location>
        <begin position="69"/>
        <end position="146"/>
    </location>
</feature>
<feature type="region of interest" description="Disordered" evidence="3">
    <location>
        <begin position="916"/>
        <end position="996"/>
    </location>
</feature>
<feature type="DNA-binding region" description="Fork-head" evidence="2">
    <location>
        <begin position="1001"/>
        <end position="1076"/>
    </location>
</feature>
<dbReference type="GO" id="GO:0005634">
    <property type="term" value="C:nucleus"/>
    <property type="evidence" value="ECO:0007669"/>
    <property type="project" value="UniProtKB-SubCell"/>
</dbReference>
<feature type="region of interest" description="Disordered" evidence="3">
    <location>
        <begin position="487"/>
        <end position="588"/>
    </location>
</feature>
<dbReference type="PROSITE" id="PS00658">
    <property type="entry name" value="FORK_HEAD_2"/>
    <property type="match status" value="1"/>
</dbReference>
<dbReference type="GO" id="GO:0043565">
    <property type="term" value="F:sequence-specific DNA binding"/>
    <property type="evidence" value="ECO:0007669"/>
    <property type="project" value="InterPro"/>
</dbReference>
<gene>
    <name evidence="5" type="ORF">LECACI_7A000030</name>
</gene>
<dbReference type="PROSITE" id="PS50039">
    <property type="entry name" value="FORK_HEAD_3"/>
    <property type="match status" value="1"/>
</dbReference>
<feature type="compositionally biased region" description="Basic residues" evidence="3">
    <location>
        <begin position="124"/>
        <end position="135"/>
    </location>
</feature>
<feature type="region of interest" description="Disordered" evidence="3">
    <location>
        <begin position="1329"/>
        <end position="1348"/>
    </location>
</feature>
<comment type="caution">
    <text evidence="5">The sequence shown here is derived from an EMBL/GenBank/DDBJ whole genome shotgun (WGS) entry which is preliminary data.</text>
</comment>
<keyword evidence="6" id="KW-1185">Reference proteome</keyword>
<accession>A0AAI8W0D8</accession>
<feature type="domain" description="Fork-head" evidence="4">
    <location>
        <begin position="1001"/>
        <end position="1076"/>
    </location>
</feature>
<evidence type="ECO:0000256" key="1">
    <source>
        <dbReference type="ARBA" id="ARBA00023125"/>
    </source>
</evidence>
<feature type="compositionally biased region" description="Basic and acidic residues" evidence="3">
    <location>
        <begin position="750"/>
        <end position="766"/>
    </location>
</feature>
<dbReference type="GO" id="GO:0003700">
    <property type="term" value="F:DNA-binding transcription factor activity"/>
    <property type="evidence" value="ECO:0007669"/>
    <property type="project" value="InterPro"/>
</dbReference>
<keyword evidence="2" id="KW-0539">Nucleus</keyword>
<dbReference type="InterPro" id="IPR001766">
    <property type="entry name" value="Fork_head_dom"/>
</dbReference>
<dbReference type="PANTHER" id="PTHR48125:SF10">
    <property type="entry name" value="OS12G0136300 PROTEIN"/>
    <property type="match status" value="1"/>
</dbReference>
<feature type="compositionally biased region" description="Basic and acidic residues" evidence="3">
    <location>
        <begin position="825"/>
        <end position="840"/>
    </location>
</feature>